<evidence type="ECO:0000256" key="1">
    <source>
        <dbReference type="SAM" id="Phobius"/>
    </source>
</evidence>
<dbReference type="Proteomes" id="UP000176846">
    <property type="component" value="Unassembled WGS sequence"/>
</dbReference>
<dbReference type="AlphaFoldDB" id="A0A1F7US47"/>
<evidence type="ECO:0008006" key="4">
    <source>
        <dbReference type="Google" id="ProtNLM"/>
    </source>
</evidence>
<dbReference type="Pfam" id="PF20221">
    <property type="entry name" value="DUF6580"/>
    <property type="match status" value="1"/>
</dbReference>
<evidence type="ECO:0000313" key="2">
    <source>
        <dbReference type="EMBL" id="OGL81122.1"/>
    </source>
</evidence>
<organism evidence="2 3">
    <name type="scientific">Candidatus Uhrbacteria bacterium RIFCSPLOWO2_01_FULL_47_25</name>
    <dbReference type="NCBI Taxonomy" id="1802402"/>
    <lineage>
        <taxon>Bacteria</taxon>
        <taxon>Candidatus Uhriibacteriota</taxon>
    </lineage>
</organism>
<gene>
    <name evidence="2" type="ORF">A2936_00790</name>
</gene>
<protein>
    <recommendedName>
        <fullName evidence="4">Rod shape-determining protein MreD</fullName>
    </recommendedName>
</protein>
<reference evidence="2 3" key="1">
    <citation type="journal article" date="2016" name="Nat. Commun.">
        <title>Thousands of microbial genomes shed light on interconnected biogeochemical processes in an aquifer system.</title>
        <authorList>
            <person name="Anantharaman K."/>
            <person name="Brown C.T."/>
            <person name="Hug L.A."/>
            <person name="Sharon I."/>
            <person name="Castelle C.J."/>
            <person name="Probst A.J."/>
            <person name="Thomas B.C."/>
            <person name="Singh A."/>
            <person name="Wilkins M.J."/>
            <person name="Karaoz U."/>
            <person name="Brodie E.L."/>
            <person name="Williams K.H."/>
            <person name="Hubbard S.S."/>
            <person name="Banfield J.F."/>
        </authorList>
    </citation>
    <scope>NUCLEOTIDE SEQUENCE [LARGE SCALE GENOMIC DNA]</scope>
</reference>
<dbReference type="InterPro" id="IPR046487">
    <property type="entry name" value="DUF6580"/>
</dbReference>
<keyword evidence="1" id="KW-1133">Transmembrane helix</keyword>
<feature type="transmembrane region" description="Helical" evidence="1">
    <location>
        <begin position="28"/>
        <end position="47"/>
    </location>
</feature>
<proteinExistence type="predicted"/>
<dbReference type="EMBL" id="MGEK01000033">
    <property type="protein sequence ID" value="OGL81122.1"/>
    <property type="molecule type" value="Genomic_DNA"/>
</dbReference>
<feature type="transmembrane region" description="Helical" evidence="1">
    <location>
        <begin position="124"/>
        <end position="147"/>
    </location>
</feature>
<accession>A0A1F7US47</accession>
<name>A0A1F7US47_9BACT</name>
<comment type="caution">
    <text evidence="2">The sequence shown here is derived from an EMBL/GenBank/DDBJ whole genome shotgun (WGS) entry which is preliminary data.</text>
</comment>
<feature type="transmembrane region" description="Helical" evidence="1">
    <location>
        <begin position="167"/>
        <end position="186"/>
    </location>
</feature>
<keyword evidence="1" id="KW-0472">Membrane</keyword>
<sequence>MISGFSSAPIPPSGIVWGSAPKNFGRSAIANLCLWGASFFIIFGVAARLLYHAPNFVPIGALALWVGVYLPKRYGFFLPIAVMLISDFFIGFYDWRLMMVVYASFAIIAPIGWIIRKNKSASNILLASLSGSVIFFITTNFAVWYLSNWYAHTPSGLLLSYTMAIPFFRNSLLADLFYNASFFSVYELALAIRAKKFNGVFARLTS</sequence>
<evidence type="ECO:0000313" key="3">
    <source>
        <dbReference type="Proteomes" id="UP000176846"/>
    </source>
</evidence>
<keyword evidence="1" id="KW-0812">Transmembrane</keyword>
<feature type="transmembrane region" description="Helical" evidence="1">
    <location>
        <begin position="99"/>
        <end position="115"/>
    </location>
</feature>